<evidence type="ECO:0000259" key="7">
    <source>
        <dbReference type="PROSITE" id="PS50110"/>
    </source>
</evidence>
<feature type="domain" description="HTH luxR-type" evidence="6">
    <location>
        <begin position="142"/>
        <end position="207"/>
    </location>
</feature>
<dbReference type="PRINTS" id="PR00038">
    <property type="entry name" value="HTHLUXR"/>
</dbReference>
<dbReference type="SMART" id="SM00421">
    <property type="entry name" value="HTH_LUXR"/>
    <property type="match status" value="1"/>
</dbReference>
<dbReference type="RefSeq" id="WP_137450616.1">
    <property type="nucleotide sequence ID" value="NZ_SZZH01000003.1"/>
</dbReference>
<dbReference type="CDD" id="cd17535">
    <property type="entry name" value="REC_NarL-like"/>
    <property type="match status" value="1"/>
</dbReference>
<dbReference type="InterPro" id="IPR000792">
    <property type="entry name" value="Tscrpt_reg_LuxR_C"/>
</dbReference>
<organism evidence="8 9">
    <name type="scientific">Nakamurella flava</name>
    <dbReference type="NCBI Taxonomy" id="2576308"/>
    <lineage>
        <taxon>Bacteria</taxon>
        <taxon>Bacillati</taxon>
        <taxon>Actinomycetota</taxon>
        <taxon>Actinomycetes</taxon>
        <taxon>Nakamurellales</taxon>
        <taxon>Nakamurellaceae</taxon>
        <taxon>Nakamurella</taxon>
    </lineage>
</organism>
<keyword evidence="3" id="KW-0238">DNA-binding</keyword>
<name>A0A4V6CRU7_9ACTN</name>
<feature type="domain" description="Response regulatory" evidence="7">
    <location>
        <begin position="4"/>
        <end position="120"/>
    </location>
</feature>
<dbReference type="PROSITE" id="PS50043">
    <property type="entry name" value="HTH_LUXR_2"/>
    <property type="match status" value="1"/>
</dbReference>
<dbReference type="InterPro" id="IPR001789">
    <property type="entry name" value="Sig_transdc_resp-reg_receiver"/>
</dbReference>
<dbReference type="InterPro" id="IPR039420">
    <property type="entry name" value="WalR-like"/>
</dbReference>
<evidence type="ECO:0000256" key="2">
    <source>
        <dbReference type="ARBA" id="ARBA00023015"/>
    </source>
</evidence>
<dbReference type="PROSITE" id="PS00622">
    <property type="entry name" value="HTH_LUXR_1"/>
    <property type="match status" value="1"/>
</dbReference>
<evidence type="ECO:0000259" key="6">
    <source>
        <dbReference type="PROSITE" id="PS50043"/>
    </source>
</evidence>
<keyword evidence="1 5" id="KW-0597">Phosphoprotein</keyword>
<gene>
    <name evidence="8" type="ORF">FDO65_11960</name>
</gene>
<dbReference type="PROSITE" id="PS50110">
    <property type="entry name" value="RESPONSE_REGULATORY"/>
    <property type="match status" value="1"/>
</dbReference>
<accession>A0A4V6CRU7</accession>
<keyword evidence="9" id="KW-1185">Reference proteome</keyword>
<evidence type="ECO:0000256" key="1">
    <source>
        <dbReference type="ARBA" id="ARBA00022553"/>
    </source>
</evidence>
<dbReference type="SMART" id="SM00448">
    <property type="entry name" value="REC"/>
    <property type="match status" value="1"/>
</dbReference>
<evidence type="ECO:0000313" key="9">
    <source>
        <dbReference type="Proteomes" id="UP000306985"/>
    </source>
</evidence>
<dbReference type="GO" id="GO:0003677">
    <property type="term" value="F:DNA binding"/>
    <property type="evidence" value="ECO:0007669"/>
    <property type="project" value="UniProtKB-KW"/>
</dbReference>
<evidence type="ECO:0000256" key="5">
    <source>
        <dbReference type="PROSITE-ProRule" id="PRU00169"/>
    </source>
</evidence>
<dbReference type="GO" id="GO:0000160">
    <property type="term" value="P:phosphorelay signal transduction system"/>
    <property type="evidence" value="ECO:0007669"/>
    <property type="project" value="InterPro"/>
</dbReference>
<dbReference type="SUPFAM" id="SSF46894">
    <property type="entry name" value="C-terminal effector domain of the bipartite response regulators"/>
    <property type="match status" value="1"/>
</dbReference>
<keyword evidence="4" id="KW-0804">Transcription</keyword>
<evidence type="ECO:0000256" key="4">
    <source>
        <dbReference type="ARBA" id="ARBA00023163"/>
    </source>
</evidence>
<dbReference type="Proteomes" id="UP000306985">
    <property type="component" value="Unassembled WGS sequence"/>
</dbReference>
<dbReference type="SUPFAM" id="SSF52172">
    <property type="entry name" value="CheY-like"/>
    <property type="match status" value="1"/>
</dbReference>
<dbReference type="EMBL" id="SZZH01000003">
    <property type="protein sequence ID" value="TKV58955.1"/>
    <property type="molecule type" value="Genomic_DNA"/>
</dbReference>
<dbReference type="InterPro" id="IPR016032">
    <property type="entry name" value="Sig_transdc_resp-reg_C-effctor"/>
</dbReference>
<reference evidence="8 9" key="1">
    <citation type="submission" date="2019-05" db="EMBL/GenBank/DDBJ databases">
        <title>Nakamurella sp. N5BH11, whole genome shotgun sequence.</title>
        <authorList>
            <person name="Tuo L."/>
        </authorList>
    </citation>
    <scope>NUCLEOTIDE SEQUENCE [LARGE SCALE GENOMIC DNA]</scope>
    <source>
        <strain evidence="8 9">N5BH11</strain>
    </source>
</reference>
<dbReference type="InterPro" id="IPR058245">
    <property type="entry name" value="NreC/VraR/RcsB-like_REC"/>
</dbReference>
<keyword evidence="2" id="KW-0805">Transcription regulation</keyword>
<dbReference type="InterPro" id="IPR011006">
    <property type="entry name" value="CheY-like_superfamily"/>
</dbReference>
<dbReference type="PANTHER" id="PTHR43214:SF24">
    <property type="entry name" value="TRANSCRIPTIONAL REGULATORY PROTEIN NARL-RELATED"/>
    <property type="match status" value="1"/>
</dbReference>
<dbReference type="Pfam" id="PF00196">
    <property type="entry name" value="GerE"/>
    <property type="match status" value="1"/>
</dbReference>
<evidence type="ECO:0000313" key="8">
    <source>
        <dbReference type="EMBL" id="TKV58955.1"/>
    </source>
</evidence>
<dbReference type="AlphaFoldDB" id="A0A4V6CRU7"/>
<sequence>MRVTAVVADDHPMVRDGVVRALQSSGRIEVLGEAGDGRTVMTQIAQLAPDVAVLDYRMPDLDGAGVAAALRRDGARTRVLLLSAHTESAIVFHGLEQGAAGFLSKDADRGEIVQAVLDCAAGRPVLPPELAAGLVGEIQLRRTAAAPVLSGREREVLAGLAAGKSVPVIAGELFLAQSTIRTHVQRLYDKLGVSDRGAAVAEGMRHRLVE</sequence>
<dbReference type="Pfam" id="PF00072">
    <property type="entry name" value="Response_reg"/>
    <property type="match status" value="1"/>
</dbReference>
<proteinExistence type="predicted"/>
<dbReference type="OrthoDB" id="9808843at2"/>
<dbReference type="GO" id="GO:0006355">
    <property type="term" value="P:regulation of DNA-templated transcription"/>
    <property type="evidence" value="ECO:0007669"/>
    <property type="project" value="InterPro"/>
</dbReference>
<feature type="modified residue" description="4-aspartylphosphate" evidence="5">
    <location>
        <position position="55"/>
    </location>
</feature>
<comment type="caution">
    <text evidence="8">The sequence shown here is derived from an EMBL/GenBank/DDBJ whole genome shotgun (WGS) entry which is preliminary data.</text>
</comment>
<dbReference type="PANTHER" id="PTHR43214">
    <property type="entry name" value="TWO-COMPONENT RESPONSE REGULATOR"/>
    <property type="match status" value="1"/>
</dbReference>
<protein>
    <submittedName>
        <fullName evidence="8">Response regulator transcription factor</fullName>
    </submittedName>
</protein>
<dbReference type="Gene3D" id="3.40.50.2300">
    <property type="match status" value="1"/>
</dbReference>
<dbReference type="CDD" id="cd06170">
    <property type="entry name" value="LuxR_C_like"/>
    <property type="match status" value="1"/>
</dbReference>
<evidence type="ECO:0000256" key="3">
    <source>
        <dbReference type="ARBA" id="ARBA00023125"/>
    </source>
</evidence>